<dbReference type="AlphaFoldDB" id="A0A051TWX1"/>
<comment type="caution">
    <text evidence="1">The sequence shown here is derived from an EMBL/GenBank/DDBJ whole genome shotgun (WGS) entry which is preliminary data.</text>
</comment>
<evidence type="ECO:0000313" key="2">
    <source>
        <dbReference type="Proteomes" id="UP000025947"/>
    </source>
</evidence>
<reference evidence="1 2" key="1">
    <citation type="submission" date="2014-04" db="EMBL/GenBank/DDBJ databases">
        <title>The Genome Sequence of Mycobacterium tuberculosis TKK-01-0051.</title>
        <authorList>
            <consortium name="The Broad Institute Genomics Platform"/>
            <consortium name="The Broad Institute Genome Sequencing Center for Infectious Disease"/>
            <person name="Earl A.M."/>
            <person name="Cohen K."/>
            <person name="Pym A."/>
            <person name="Bishai W."/>
            <person name="Maharaj K."/>
            <person name="Desjardins C."/>
            <person name="Abeel T."/>
            <person name="Young S."/>
            <person name="Zeng Q."/>
            <person name="Gargeya S."/>
            <person name="Abouelleil A."/>
            <person name="Alvarado L."/>
            <person name="Chapman S.B."/>
            <person name="Gainer-Dewar J."/>
            <person name="Goldberg J."/>
            <person name="Griggs A."/>
            <person name="Gujja S."/>
            <person name="Hansen M."/>
            <person name="Howarth C."/>
            <person name="Imamovic A."/>
            <person name="Larimer J."/>
            <person name="Murphy C."/>
            <person name="Naylor J."/>
            <person name="Pearson M."/>
            <person name="Poon T.W."/>
            <person name="Priest M."/>
            <person name="Roberts A."/>
            <person name="Saif S."/>
            <person name="Shea T."/>
            <person name="Sykes S."/>
            <person name="Wortman J."/>
            <person name="Nusbaum C."/>
            <person name="Birren B."/>
        </authorList>
    </citation>
    <scope>NUCLEOTIDE SEQUENCE [LARGE SCALE GENOMIC DNA]</scope>
    <source>
        <strain evidence="1 2">TKK-01-0051</strain>
    </source>
</reference>
<gene>
    <name evidence="1" type="ORF">K875_04276</name>
</gene>
<keyword evidence="2" id="KW-1185">Reference proteome</keyword>
<evidence type="ECO:0000313" key="1">
    <source>
        <dbReference type="EMBL" id="KBZ61325.1"/>
    </source>
</evidence>
<dbReference type="Proteomes" id="UP000025947">
    <property type="component" value="Unassembled WGS sequence"/>
</dbReference>
<protein>
    <submittedName>
        <fullName evidence="1">Uncharacterized protein</fullName>
    </submittedName>
</protein>
<sequence>MSPVVPAGNNAERSDDGAVLVTGAATMQSEAMRRSGARD</sequence>
<organism evidence="1 2">
    <name type="scientific">Mycobacterium [tuberculosis] TKK-01-0051</name>
    <dbReference type="NCBI Taxonomy" id="1324261"/>
    <lineage>
        <taxon>Bacteria</taxon>
        <taxon>Bacillati</taxon>
        <taxon>Actinomycetota</taxon>
        <taxon>Actinomycetes</taxon>
        <taxon>Mycobacteriales</taxon>
        <taxon>Mycobacteriaceae</taxon>
        <taxon>Mycobacterium</taxon>
        <taxon>Mycobacterium avium complex (MAC)</taxon>
    </lineage>
</organism>
<dbReference type="EMBL" id="JLXW01000010">
    <property type="protein sequence ID" value="KBZ61325.1"/>
    <property type="molecule type" value="Genomic_DNA"/>
</dbReference>
<accession>A0A051TWX1</accession>
<name>A0A051TWX1_9MYCO</name>
<dbReference type="HOGENOM" id="CLU_3313118_0_0_11"/>
<proteinExistence type="predicted"/>